<dbReference type="Pfam" id="PF13563">
    <property type="entry name" value="2_5_RNA_ligase2"/>
    <property type="match status" value="1"/>
</dbReference>
<protein>
    <recommendedName>
        <fullName evidence="3">RRM domain-containing protein</fullName>
    </recommendedName>
</protein>
<dbReference type="InterPro" id="IPR000504">
    <property type="entry name" value="RRM_dom"/>
</dbReference>
<organism evidence="4">
    <name type="scientific">Eutreptiella gymnastica</name>
    <dbReference type="NCBI Taxonomy" id="73025"/>
    <lineage>
        <taxon>Eukaryota</taxon>
        <taxon>Discoba</taxon>
        <taxon>Euglenozoa</taxon>
        <taxon>Euglenida</taxon>
        <taxon>Spirocuta</taxon>
        <taxon>Euglenophyceae</taxon>
        <taxon>Eutreptiales</taxon>
        <taxon>Eutreptiaceae</taxon>
        <taxon>Eutreptiella</taxon>
    </lineage>
</organism>
<evidence type="ECO:0000259" key="3">
    <source>
        <dbReference type="PROSITE" id="PS50102"/>
    </source>
</evidence>
<dbReference type="SUPFAM" id="SSF54928">
    <property type="entry name" value="RNA-binding domain, RBD"/>
    <property type="match status" value="1"/>
</dbReference>
<dbReference type="Pfam" id="PF00076">
    <property type="entry name" value="RRM_1"/>
    <property type="match status" value="1"/>
</dbReference>
<dbReference type="CDD" id="cd00590">
    <property type="entry name" value="RRM_SF"/>
    <property type="match status" value="1"/>
</dbReference>
<feature type="domain" description="RRM" evidence="3">
    <location>
        <begin position="213"/>
        <end position="262"/>
    </location>
</feature>
<name>A0A7S4CRK0_9EUGL</name>
<feature type="compositionally biased region" description="Basic residues" evidence="2">
    <location>
        <begin position="322"/>
        <end position="332"/>
    </location>
</feature>
<dbReference type="PANTHER" id="PTHR37474">
    <property type="entry name" value="RNA LIGASE/CYCLIC NUCLEOTIDE PHOSPHODIESTERASE"/>
    <property type="match status" value="1"/>
</dbReference>
<gene>
    <name evidence="4" type="ORF">EGYM00163_LOCUS15506</name>
</gene>
<feature type="region of interest" description="Disordered" evidence="2">
    <location>
        <begin position="307"/>
        <end position="332"/>
    </location>
</feature>
<dbReference type="Gene3D" id="3.90.1140.10">
    <property type="entry name" value="Cyclic phosphodiesterase"/>
    <property type="match status" value="1"/>
</dbReference>
<evidence type="ECO:0000256" key="2">
    <source>
        <dbReference type="SAM" id="MobiDB-lite"/>
    </source>
</evidence>
<dbReference type="Gene3D" id="3.30.70.330">
    <property type="match status" value="1"/>
</dbReference>
<dbReference type="InterPro" id="IPR035979">
    <property type="entry name" value="RBD_domain_sf"/>
</dbReference>
<evidence type="ECO:0000256" key="1">
    <source>
        <dbReference type="PROSITE-ProRule" id="PRU00176"/>
    </source>
</evidence>
<dbReference type="SUPFAM" id="SSF55144">
    <property type="entry name" value="LigT-like"/>
    <property type="match status" value="1"/>
</dbReference>
<sequence length="332" mass="37311">MDAPETAYALKSTKSALHWSSFIGALVPRELRESLIHIQHQYLYNIKAGPHVTLLDPFLEEAYLEKAMALMQAKPPPVKPFLVTLQKLAYFRHSEVHFTVYFEPETEPPAVFHDLMDYLMQQFPQCDDVMKIGEGKFTPHLSVAKFTSFKDVKSFIVQLSKRWQPLQFPVDEIYVLARQGHDPYEVKHSLPLGRTSGIAAFGVALRYTGPLLRTLFVGNIPPSSTEDSLLAYFLRHGAATKVDILCNPDGGPRALCLVTFADCIPDPLLHTLLPFGGKQMYTRPLYCMTYPDLPPNARNDMALDDAAACAPAERKPPPVAKTTKKKRTSRLQ</sequence>
<dbReference type="SMART" id="SM00360">
    <property type="entry name" value="RRM"/>
    <property type="match status" value="1"/>
</dbReference>
<dbReference type="GO" id="GO:0003723">
    <property type="term" value="F:RNA binding"/>
    <property type="evidence" value="ECO:0007669"/>
    <property type="project" value="UniProtKB-UniRule"/>
</dbReference>
<keyword evidence="1" id="KW-0694">RNA-binding</keyword>
<dbReference type="AlphaFoldDB" id="A0A7S4CRK0"/>
<dbReference type="InterPro" id="IPR009097">
    <property type="entry name" value="Cyclic_Pdiesterase"/>
</dbReference>
<dbReference type="InterPro" id="IPR012677">
    <property type="entry name" value="Nucleotide-bd_a/b_plait_sf"/>
</dbReference>
<accession>A0A7S4CRK0</accession>
<reference evidence="4" key="1">
    <citation type="submission" date="2021-01" db="EMBL/GenBank/DDBJ databases">
        <authorList>
            <person name="Corre E."/>
            <person name="Pelletier E."/>
            <person name="Niang G."/>
            <person name="Scheremetjew M."/>
            <person name="Finn R."/>
            <person name="Kale V."/>
            <person name="Holt S."/>
            <person name="Cochrane G."/>
            <person name="Meng A."/>
            <person name="Brown T."/>
            <person name="Cohen L."/>
        </authorList>
    </citation>
    <scope>NUCLEOTIDE SEQUENCE</scope>
    <source>
        <strain evidence="4">CCMP1594</strain>
    </source>
</reference>
<proteinExistence type="predicted"/>
<evidence type="ECO:0000313" key="4">
    <source>
        <dbReference type="EMBL" id="CAE0804382.1"/>
    </source>
</evidence>
<dbReference type="PROSITE" id="PS50102">
    <property type="entry name" value="RRM"/>
    <property type="match status" value="1"/>
</dbReference>
<dbReference type="EMBL" id="HBJA01044814">
    <property type="protein sequence ID" value="CAE0804382.1"/>
    <property type="molecule type" value="Transcribed_RNA"/>
</dbReference>
<dbReference type="PANTHER" id="PTHR37474:SF1">
    <property type="entry name" value="2'-5' RNA LIGASE FAMILY PROTEIN"/>
    <property type="match status" value="1"/>
</dbReference>